<feature type="domain" description="Thiamine-binding protein" evidence="3">
    <location>
        <begin position="6"/>
        <end position="96"/>
    </location>
</feature>
<dbReference type="SUPFAM" id="SSF89957">
    <property type="entry name" value="MTH1187/YkoF-like"/>
    <property type="match status" value="1"/>
</dbReference>
<protein>
    <submittedName>
        <fullName evidence="4">MTH1187 family thiamine-binding protein</fullName>
    </submittedName>
</protein>
<dbReference type="AlphaFoldDB" id="A0A6G7V9K5"/>
<dbReference type="Gene3D" id="3.30.70.930">
    <property type="match status" value="1"/>
</dbReference>
<evidence type="ECO:0000256" key="1">
    <source>
        <dbReference type="ARBA" id="ARBA00010272"/>
    </source>
</evidence>
<dbReference type="EMBL" id="CP048029">
    <property type="protein sequence ID" value="QIK36753.1"/>
    <property type="molecule type" value="Genomic_DNA"/>
</dbReference>
<dbReference type="InterPro" id="IPR051614">
    <property type="entry name" value="UPF0045_domain"/>
</dbReference>
<comment type="similarity">
    <text evidence="1">Belongs to the UPF0045 family.</text>
</comment>
<reference evidence="5" key="1">
    <citation type="submission" date="2020-01" db="EMBL/GenBank/DDBJ databases">
        <title>Caldichromatium gen. nov., sp. nov., a thermophilic purple sulfur bacterium member of the family Chromatiaceae isolated from Nakabusa hot spring, Japan.</title>
        <authorList>
            <person name="Saini M.K."/>
            <person name="Hanada S."/>
            <person name="Tank M."/>
        </authorList>
    </citation>
    <scope>NUCLEOTIDE SEQUENCE [LARGE SCALE GENOMIC DNA]</scope>
    <source>
        <strain evidence="5">No.7</strain>
    </source>
</reference>
<dbReference type="GO" id="GO:0005829">
    <property type="term" value="C:cytosol"/>
    <property type="evidence" value="ECO:0007669"/>
    <property type="project" value="TreeGrafter"/>
</dbReference>
<name>A0A6G7V9K5_9GAMM</name>
<dbReference type="KEGG" id="cjap:GWK36_00645"/>
<proteinExistence type="inferred from homology"/>
<sequence length="107" mass="11502">MSVILDLSLFPLDQGVSLSRFVAPVIAMIQETGLPHHLSPMGTQVETETLPEALALIERAQTILADMGAKRVYAVAKFDIREGPPGRLTSKIESVRARLDAPPADGP</sequence>
<evidence type="ECO:0000313" key="5">
    <source>
        <dbReference type="Proteomes" id="UP000502699"/>
    </source>
</evidence>
<evidence type="ECO:0000256" key="2">
    <source>
        <dbReference type="SAM" id="MobiDB-lite"/>
    </source>
</evidence>
<keyword evidence="5" id="KW-1185">Reference proteome</keyword>
<evidence type="ECO:0000313" key="4">
    <source>
        <dbReference type="EMBL" id="QIK36753.1"/>
    </source>
</evidence>
<dbReference type="NCBIfam" id="TIGR00106">
    <property type="entry name" value="MTH1187 family thiamine-binding protein"/>
    <property type="match status" value="1"/>
</dbReference>
<accession>A0A6G7V9K5</accession>
<dbReference type="PANTHER" id="PTHR33777">
    <property type="entry name" value="UPF0045 PROTEIN ECM15"/>
    <property type="match status" value="1"/>
</dbReference>
<organism evidence="4 5">
    <name type="scientific">Caldichromatium japonicum</name>
    <dbReference type="NCBI Taxonomy" id="2699430"/>
    <lineage>
        <taxon>Bacteria</taxon>
        <taxon>Pseudomonadati</taxon>
        <taxon>Pseudomonadota</taxon>
        <taxon>Gammaproteobacteria</taxon>
        <taxon>Chromatiales</taxon>
        <taxon>Chromatiaceae</taxon>
        <taxon>Caldichromatium</taxon>
    </lineage>
</organism>
<dbReference type="Proteomes" id="UP000502699">
    <property type="component" value="Chromosome"/>
</dbReference>
<dbReference type="InterPro" id="IPR002767">
    <property type="entry name" value="Thiamine_BP"/>
</dbReference>
<gene>
    <name evidence="4" type="ORF">GWK36_00645</name>
</gene>
<dbReference type="RefSeq" id="WP_166269202.1">
    <property type="nucleotide sequence ID" value="NZ_CP048029.1"/>
</dbReference>
<dbReference type="PANTHER" id="PTHR33777:SF1">
    <property type="entry name" value="UPF0045 PROTEIN ECM15"/>
    <property type="match status" value="1"/>
</dbReference>
<dbReference type="Pfam" id="PF01910">
    <property type="entry name" value="Thiamine_BP"/>
    <property type="match status" value="1"/>
</dbReference>
<evidence type="ECO:0000259" key="3">
    <source>
        <dbReference type="Pfam" id="PF01910"/>
    </source>
</evidence>
<dbReference type="InterPro" id="IPR029756">
    <property type="entry name" value="MTH1187/YkoF-like"/>
</dbReference>
<feature type="region of interest" description="Disordered" evidence="2">
    <location>
        <begin position="83"/>
        <end position="107"/>
    </location>
</feature>